<organism evidence="1 2">
    <name type="scientific">Pseudomonas entomophila</name>
    <dbReference type="NCBI Taxonomy" id="312306"/>
    <lineage>
        <taxon>Bacteria</taxon>
        <taxon>Pseudomonadati</taxon>
        <taxon>Pseudomonadota</taxon>
        <taxon>Gammaproteobacteria</taxon>
        <taxon>Pseudomonadales</taxon>
        <taxon>Pseudomonadaceae</taxon>
        <taxon>Pseudomonas</taxon>
    </lineage>
</organism>
<dbReference type="Proteomes" id="UP000268230">
    <property type="component" value="Chromosome"/>
</dbReference>
<evidence type="ECO:0000313" key="2">
    <source>
        <dbReference type="Proteomes" id="UP000268230"/>
    </source>
</evidence>
<dbReference type="KEGG" id="pory:EJA05_19550"/>
<sequence length="181" mass="19609">MEKTIFITFAEYASLVNKLKEESGLDLFMSASSEEPFALIESLGAGSESLINSSRKPRILIGAKKDFTFSDKPRAEVGRADIVGFVDVTYGRDDENAIGATIFKGDSSENEKMVGKALSKLLRKCANKGVVSSEGGVGGLWDNYYWTEGALASGKNWHLFLGFGVRKPLNASSGYLPKILP</sequence>
<evidence type="ECO:0000313" key="1">
    <source>
        <dbReference type="EMBL" id="AZL69781.1"/>
    </source>
</evidence>
<dbReference type="EMBL" id="CP034338">
    <property type="protein sequence ID" value="AZL69781.1"/>
    <property type="molecule type" value="Genomic_DNA"/>
</dbReference>
<reference evidence="1 2" key="1">
    <citation type="submission" date="2018-12" db="EMBL/GenBank/DDBJ databases">
        <authorList>
            <person name="Li S."/>
            <person name="Yang R."/>
            <person name="Chen G."/>
            <person name="Zou L."/>
            <person name="Zhang C."/>
            <person name="Chen Y."/>
            <person name="Liu Z."/>
            <person name="Li Y."/>
            <person name="Yan Y."/>
            <person name="Huang M."/>
            <person name="Chen T."/>
        </authorList>
    </citation>
    <scope>NUCLEOTIDE SEQUENCE [LARGE SCALE GENOMIC DNA]</scope>
    <source>
        <strain evidence="1 2">1257</strain>
    </source>
</reference>
<gene>
    <name evidence="1" type="ORF">EJA05_19550</name>
</gene>
<accession>A0A3S8UNB4</accession>
<dbReference type="AlphaFoldDB" id="A0A3S8UNB4"/>
<dbReference type="OrthoDB" id="7040646at2"/>
<protein>
    <submittedName>
        <fullName evidence="1">Uncharacterized protein</fullName>
    </submittedName>
</protein>
<proteinExistence type="predicted"/>
<name>A0A3S8UNB4_9PSED</name>